<reference evidence="3" key="1">
    <citation type="journal article" date="2019" name="Int. J. Syst. Evol. Microbiol.">
        <title>The Global Catalogue of Microorganisms (GCM) 10K type strain sequencing project: providing services to taxonomists for standard genome sequencing and annotation.</title>
        <authorList>
            <consortium name="The Broad Institute Genomics Platform"/>
            <consortium name="The Broad Institute Genome Sequencing Center for Infectious Disease"/>
            <person name="Wu L."/>
            <person name="Ma J."/>
        </authorList>
    </citation>
    <scope>NUCLEOTIDE SEQUENCE [LARGE SCALE GENOMIC DNA]</scope>
    <source>
        <strain evidence="3">NBRC 108730</strain>
    </source>
</reference>
<feature type="compositionally biased region" description="Basic and acidic residues" evidence="1">
    <location>
        <begin position="1"/>
        <end position="24"/>
    </location>
</feature>
<feature type="region of interest" description="Disordered" evidence="1">
    <location>
        <begin position="1"/>
        <end position="107"/>
    </location>
</feature>
<comment type="caution">
    <text evidence="2">The sequence shown here is derived from an EMBL/GenBank/DDBJ whole genome shotgun (WGS) entry which is preliminary data.</text>
</comment>
<sequence length="182" mass="20299">MARERVLRDPALGREQVHVDRDAAHPQPDQPWPAPDPHPPHLDAATPTCDGVPRLVPTHPQRHPEQRDRDRQGPLGGRRLVHVERSREQDHEVVDVDPDHDADDLDGCLDDPGCERAHHDRVGLLRHDRSIGSAGSFLKSGPDQPNPLGERRLELEDAAEQTVHEAGRLVGRQAAGQARRPR</sequence>
<proteinExistence type="predicted"/>
<dbReference type="Proteomes" id="UP001157017">
    <property type="component" value="Unassembled WGS sequence"/>
</dbReference>
<feature type="compositionally biased region" description="Low complexity" evidence="1">
    <location>
        <begin position="168"/>
        <end position="182"/>
    </location>
</feature>
<dbReference type="EMBL" id="BSUZ01000001">
    <property type="protein sequence ID" value="GMA85114.1"/>
    <property type="molecule type" value="Genomic_DNA"/>
</dbReference>
<feature type="compositionally biased region" description="Basic and acidic residues" evidence="1">
    <location>
        <begin position="81"/>
        <end position="99"/>
    </location>
</feature>
<accession>A0ABQ6JD46</accession>
<evidence type="ECO:0000256" key="1">
    <source>
        <dbReference type="SAM" id="MobiDB-lite"/>
    </source>
</evidence>
<keyword evidence="3" id="KW-1185">Reference proteome</keyword>
<feature type="compositionally biased region" description="Basic and acidic residues" evidence="1">
    <location>
        <begin position="62"/>
        <end position="72"/>
    </location>
</feature>
<feature type="region of interest" description="Disordered" evidence="1">
    <location>
        <begin position="155"/>
        <end position="182"/>
    </location>
</feature>
<protein>
    <submittedName>
        <fullName evidence="2">Uncharacterized protein</fullName>
    </submittedName>
</protein>
<feature type="compositionally biased region" description="Pro residues" evidence="1">
    <location>
        <begin position="28"/>
        <end position="37"/>
    </location>
</feature>
<organism evidence="2 3">
    <name type="scientific">Angustibacter aerolatus</name>
    <dbReference type="NCBI Taxonomy" id="1162965"/>
    <lineage>
        <taxon>Bacteria</taxon>
        <taxon>Bacillati</taxon>
        <taxon>Actinomycetota</taxon>
        <taxon>Actinomycetes</taxon>
        <taxon>Kineosporiales</taxon>
        <taxon>Kineosporiaceae</taxon>
    </lineage>
</organism>
<evidence type="ECO:0000313" key="3">
    <source>
        <dbReference type="Proteomes" id="UP001157017"/>
    </source>
</evidence>
<gene>
    <name evidence="2" type="ORF">GCM10025868_03640</name>
</gene>
<name>A0ABQ6JD46_9ACTN</name>
<feature type="region of interest" description="Disordered" evidence="1">
    <location>
        <begin position="131"/>
        <end position="150"/>
    </location>
</feature>
<evidence type="ECO:0000313" key="2">
    <source>
        <dbReference type="EMBL" id="GMA85114.1"/>
    </source>
</evidence>